<dbReference type="STRING" id="1035195.HMPREF9997_01237"/>
<dbReference type="PATRIC" id="fig|1035195.3.peg.1111"/>
<dbReference type="InterPro" id="IPR037883">
    <property type="entry name" value="Knr4/Smi1-like_sf"/>
</dbReference>
<accession>L1MI65</accession>
<dbReference type="EMBL" id="AMEM01000017">
    <property type="protein sequence ID" value="EKX90740.1"/>
    <property type="molecule type" value="Genomic_DNA"/>
</dbReference>
<dbReference type="SUPFAM" id="SSF160631">
    <property type="entry name" value="SMI1/KNR4-like"/>
    <property type="match status" value="1"/>
</dbReference>
<proteinExistence type="predicted"/>
<dbReference type="Gene3D" id="3.40.1580.10">
    <property type="entry name" value="SMI1/KNR4-like"/>
    <property type="match status" value="1"/>
</dbReference>
<protein>
    <recommendedName>
        <fullName evidence="3">SMI1 / KNR4 family protein</fullName>
    </recommendedName>
</protein>
<evidence type="ECO:0000313" key="2">
    <source>
        <dbReference type="Proteomes" id="UP000010445"/>
    </source>
</evidence>
<sequence>MPIHNPNEYPAIIARLRTKLSEKGVVMGPTLNEAEIEAFEIACNTRLSEAYRLFLQQVGDGCDDTVLPNGIRIYGLKRLADTAVKDLSHTVTINDYWLWEAEEDKALLTDEAFDERLGNQGVLLLDQGCGDTYQLITAGKWAGEVWNFCDAGAGPCCERQDFLGWLELWVDSDFDADFFKDYK</sequence>
<dbReference type="Proteomes" id="UP000010445">
    <property type="component" value="Unassembled WGS sequence"/>
</dbReference>
<comment type="caution">
    <text evidence="1">The sequence shown here is derived from an EMBL/GenBank/DDBJ whole genome shotgun (WGS) entry which is preliminary data.</text>
</comment>
<organism evidence="1 2">
    <name type="scientific">Corynebacterium durum F0235</name>
    <dbReference type="NCBI Taxonomy" id="1035195"/>
    <lineage>
        <taxon>Bacteria</taxon>
        <taxon>Bacillati</taxon>
        <taxon>Actinomycetota</taxon>
        <taxon>Actinomycetes</taxon>
        <taxon>Mycobacteriales</taxon>
        <taxon>Corynebacteriaceae</taxon>
        <taxon>Corynebacterium</taxon>
    </lineage>
</organism>
<keyword evidence="2" id="KW-1185">Reference proteome</keyword>
<dbReference type="HOGENOM" id="CLU_1531427_0_0_11"/>
<dbReference type="RefSeq" id="WP_006063473.1">
    <property type="nucleotide sequence ID" value="NZ_KB290831.1"/>
</dbReference>
<gene>
    <name evidence="1" type="ORF">HMPREF9997_01237</name>
</gene>
<reference evidence="1 2" key="1">
    <citation type="submission" date="2012-05" db="EMBL/GenBank/DDBJ databases">
        <authorList>
            <person name="Weinstock G."/>
            <person name="Sodergren E."/>
            <person name="Lobos E.A."/>
            <person name="Fulton L."/>
            <person name="Fulton R."/>
            <person name="Courtney L."/>
            <person name="Fronick C."/>
            <person name="O'Laughlin M."/>
            <person name="Godfrey J."/>
            <person name="Wilson R.M."/>
            <person name="Miner T."/>
            <person name="Farmer C."/>
            <person name="Delehaunty K."/>
            <person name="Cordes M."/>
            <person name="Minx P."/>
            <person name="Tomlinson C."/>
            <person name="Chen J."/>
            <person name="Wollam A."/>
            <person name="Pepin K.H."/>
            <person name="Bhonagiri V."/>
            <person name="Zhang X."/>
            <person name="Suruliraj S."/>
            <person name="Warren W."/>
            <person name="Mitreva M."/>
            <person name="Mardis E.R."/>
            <person name="Wilson R.K."/>
        </authorList>
    </citation>
    <scope>NUCLEOTIDE SEQUENCE [LARGE SCALE GENOMIC DNA]</scope>
    <source>
        <strain evidence="1 2">F0235</strain>
    </source>
</reference>
<evidence type="ECO:0000313" key="1">
    <source>
        <dbReference type="EMBL" id="EKX90740.1"/>
    </source>
</evidence>
<name>L1MI65_9CORY</name>
<evidence type="ECO:0008006" key="3">
    <source>
        <dbReference type="Google" id="ProtNLM"/>
    </source>
</evidence>
<dbReference type="OrthoDB" id="1190024at2"/>
<dbReference type="AlphaFoldDB" id="L1MI65"/>